<keyword evidence="2" id="KW-0472">Membrane</keyword>
<dbReference type="InterPro" id="IPR018660">
    <property type="entry name" value="MliC"/>
</dbReference>
<name>A0A6I6MTL0_9CAUL</name>
<gene>
    <name evidence="7" type="ORF">DSM104635_03569</name>
</gene>
<dbReference type="AlphaFoldDB" id="A0A6I6MTL0"/>
<sequence length="98" mass="9785">MKTLLAAAAVLSLAACASGGAPGGPRVDWDCDGAAAFSARINNNGAAEVFAGGQVYVLPGVAAGSGTRYTNGSVEYWEHGGEATLNGAHGGPYNNCRR</sequence>
<feature type="chain" id="PRO_5026331749" evidence="5">
    <location>
        <begin position="18"/>
        <end position="98"/>
    </location>
</feature>
<feature type="domain" description="C-type lysozyme inhibitor" evidence="6">
    <location>
        <begin position="29"/>
        <end position="87"/>
    </location>
</feature>
<protein>
    <submittedName>
        <fullName evidence="7">Membrane-bound lysozyme-inhibitor of c-type lysozyme</fullName>
    </submittedName>
</protein>
<organism evidence="7 8">
    <name type="scientific">Terricaulis silvestris</name>
    <dbReference type="NCBI Taxonomy" id="2686094"/>
    <lineage>
        <taxon>Bacteria</taxon>
        <taxon>Pseudomonadati</taxon>
        <taxon>Pseudomonadota</taxon>
        <taxon>Alphaproteobacteria</taxon>
        <taxon>Caulobacterales</taxon>
        <taxon>Caulobacteraceae</taxon>
        <taxon>Terricaulis</taxon>
    </lineage>
</organism>
<evidence type="ECO:0000256" key="2">
    <source>
        <dbReference type="ARBA" id="ARBA00023136"/>
    </source>
</evidence>
<keyword evidence="3" id="KW-0564">Palmitate</keyword>
<keyword evidence="1 5" id="KW-0732">Signal</keyword>
<dbReference type="RefSeq" id="WP_158767484.1">
    <property type="nucleotide sequence ID" value="NZ_CP047045.1"/>
</dbReference>
<evidence type="ECO:0000313" key="8">
    <source>
        <dbReference type="Proteomes" id="UP000431269"/>
    </source>
</evidence>
<keyword evidence="4" id="KW-0449">Lipoprotein</keyword>
<dbReference type="KEGG" id="tsv:DSM104635_03569"/>
<reference evidence="8" key="1">
    <citation type="submission" date="2019-12" db="EMBL/GenBank/DDBJ databases">
        <title>Complete genome of Terracaulis silvestris 0127_4.</title>
        <authorList>
            <person name="Vieira S."/>
            <person name="Riedel T."/>
            <person name="Sproer C."/>
            <person name="Pascual J."/>
            <person name="Boedeker C."/>
            <person name="Overmann J."/>
        </authorList>
    </citation>
    <scope>NUCLEOTIDE SEQUENCE [LARGE SCALE GENOMIC DNA]</scope>
    <source>
        <strain evidence="8">0127_4</strain>
    </source>
</reference>
<dbReference type="SUPFAM" id="SSF141488">
    <property type="entry name" value="YdhA-like"/>
    <property type="match status" value="1"/>
</dbReference>
<dbReference type="Proteomes" id="UP000431269">
    <property type="component" value="Chromosome"/>
</dbReference>
<dbReference type="InterPro" id="IPR036328">
    <property type="entry name" value="MliC_sf"/>
</dbReference>
<evidence type="ECO:0000256" key="1">
    <source>
        <dbReference type="ARBA" id="ARBA00022729"/>
    </source>
</evidence>
<keyword evidence="8" id="KW-1185">Reference proteome</keyword>
<evidence type="ECO:0000313" key="7">
    <source>
        <dbReference type="EMBL" id="QGZ96708.1"/>
    </source>
</evidence>
<proteinExistence type="predicted"/>
<evidence type="ECO:0000256" key="3">
    <source>
        <dbReference type="ARBA" id="ARBA00023139"/>
    </source>
</evidence>
<evidence type="ECO:0000256" key="5">
    <source>
        <dbReference type="SAM" id="SignalP"/>
    </source>
</evidence>
<feature type="signal peptide" evidence="5">
    <location>
        <begin position="1"/>
        <end position="17"/>
    </location>
</feature>
<dbReference type="PROSITE" id="PS51257">
    <property type="entry name" value="PROKAR_LIPOPROTEIN"/>
    <property type="match status" value="1"/>
</dbReference>
<dbReference type="Pfam" id="PF09864">
    <property type="entry name" value="MliC"/>
    <property type="match status" value="1"/>
</dbReference>
<evidence type="ECO:0000256" key="4">
    <source>
        <dbReference type="ARBA" id="ARBA00023288"/>
    </source>
</evidence>
<evidence type="ECO:0000259" key="6">
    <source>
        <dbReference type="Pfam" id="PF09864"/>
    </source>
</evidence>
<dbReference type="EMBL" id="CP047045">
    <property type="protein sequence ID" value="QGZ96708.1"/>
    <property type="molecule type" value="Genomic_DNA"/>
</dbReference>
<accession>A0A6I6MTL0</accession>
<dbReference type="Gene3D" id="2.40.128.200">
    <property type="match status" value="1"/>
</dbReference>